<dbReference type="InterPro" id="IPR042342">
    <property type="entry name" value="TTC22"/>
</dbReference>
<evidence type="ECO:0000313" key="3">
    <source>
        <dbReference type="EMBL" id="VDI29880.1"/>
    </source>
</evidence>
<dbReference type="InterPro" id="IPR035897">
    <property type="entry name" value="Toll_tir_struct_dom_sf"/>
</dbReference>
<dbReference type="InterPro" id="IPR000157">
    <property type="entry name" value="TIR_dom"/>
</dbReference>
<sequence>MTEVDDKNNFLTLEDTIDFIKIDPIPLPIDKEFHIFISYKTIEPDCLPARNIDKMLRSKGFRCCLHERDFIPGNTIMNNIVQNIKRSVKVVFLLSENSKASNWCQIELNVTEILNIEEGGYKPIILKLDECDVPDSMKIYTYLSADSSLEKWIGRLSKAINDQTDET</sequence>
<accession>A0A8B6E586</accession>
<dbReference type="Proteomes" id="UP000596742">
    <property type="component" value="Unassembled WGS sequence"/>
</dbReference>
<dbReference type="PANTHER" id="PTHR16253:SF0">
    <property type="entry name" value="TETRATRICOPEPTIDE REPEAT PROTEIN 22"/>
    <property type="match status" value="1"/>
</dbReference>
<proteinExistence type="predicted"/>
<dbReference type="PANTHER" id="PTHR16253">
    <property type="entry name" value="TETRATRICOPEPTIDE REPEAT PROTEIN 22"/>
    <property type="match status" value="1"/>
</dbReference>
<feature type="domain" description="TIR" evidence="1">
    <location>
        <begin position="31"/>
        <end position="160"/>
    </location>
</feature>
<dbReference type="Pfam" id="PF13676">
    <property type="entry name" value="TIR_2"/>
    <property type="match status" value="1"/>
</dbReference>
<dbReference type="EMBL" id="UYJE01004635">
    <property type="protein sequence ID" value="VDI29880.1"/>
    <property type="molecule type" value="Genomic_DNA"/>
</dbReference>
<organism evidence="3 4">
    <name type="scientific">Mytilus galloprovincialis</name>
    <name type="common">Mediterranean mussel</name>
    <dbReference type="NCBI Taxonomy" id="29158"/>
    <lineage>
        <taxon>Eukaryota</taxon>
        <taxon>Metazoa</taxon>
        <taxon>Spiralia</taxon>
        <taxon>Lophotrochozoa</taxon>
        <taxon>Mollusca</taxon>
        <taxon>Bivalvia</taxon>
        <taxon>Autobranchia</taxon>
        <taxon>Pteriomorphia</taxon>
        <taxon>Mytilida</taxon>
        <taxon>Mytiloidea</taxon>
        <taxon>Mytilidae</taxon>
        <taxon>Mytilinae</taxon>
        <taxon>Mytilus</taxon>
    </lineage>
</organism>
<reference evidence="3" key="1">
    <citation type="submission" date="2018-11" db="EMBL/GenBank/DDBJ databases">
        <authorList>
            <person name="Alioto T."/>
            <person name="Alioto T."/>
        </authorList>
    </citation>
    <scope>NUCLEOTIDE SEQUENCE</scope>
</reference>
<name>A0A8B6E586_MYTGA</name>
<evidence type="ECO:0000313" key="4">
    <source>
        <dbReference type="Proteomes" id="UP000596742"/>
    </source>
</evidence>
<dbReference type="Gene3D" id="3.40.50.10140">
    <property type="entry name" value="Toll/interleukin-1 receptor homology (TIR) domain"/>
    <property type="match status" value="1"/>
</dbReference>
<dbReference type="SUPFAM" id="SSF52200">
    <property type="entry name" value="Toll/Interleukin receptor TIR domain"/>
    <property type="match status" value="1"/>
</dbReference>
<dbReference type="PROSITE" id="PS50104">
    <property type="entry name" value="TIR"/>
    <property type="match status" value="1"/>
</dbReference>
<dbReference type="OrthoDB" id="6162004at2759"/>
<dbReference type="SMART" id="SM00255">
    <property type="entry name" value="TIR"/>
    <property type="match status" value="1"/>
</dbReference>
<gene>
    <name evidence="2" type="ORF">MGAL_10B005273</name>
    <name evidence="3" type="ORF">MGAL_10B074425</name>
</gene>
<evidence type="ECO:0000313" key="2">
    <source>
        <dbReference type="EMBL" id="VDH89435.1"/>
    </source>
</evidence>
<keyword evidence="4" id="KW-1185">Reference proteome</keyword>
<dbReference type="PRINTS" id="PR01537">
    <property type="entry name" value="INTRLKN1R1F"/>
</dbReference>
<comment type="caution">
    <text evidence="3">The sequence shown here is derived from an EMBL/GenBank/DDBJ whole genome shotgun (WGS) entry which is preliminary data.</text>
</comment>
<dbReference type="GO" id="GO:0007165">
    <property type="term" value="P:signal transduction"/>
    <property type="evidence" value="ECO:0007669"/>
    <property type="project" value="InterPro"/>
</dbReference>
<protein>
    <recommendedName>
        <fullName evidence="1">TIR domain-containing protein</fullName>
    </recommendedName>
</protein>
<dbReference type="EMBL" id="UYJE01000044">
    <property type="protein sequence ID" value="VDH89435.1"/>
    <property type="molecule type" value="Genomic_DNA"/>
</dbReference>
<dbReference type="AlphaFoldDB" id="A0A8B6E586"/>
<evidence type="ECO:0000259" key="1">
    <source>
        <dbReference type="PROSITE" id="PS50104"/>
    </source>
</evidence>